<name>A0AAP6ZKS9_9VIBR</name>
<feature type="domain" description="CSD" evidence="1">
    <location>
        <begin position="5"/>
        <end position="71"/>
    </location>
</feature>
<evidence type="ECO:0000259" key="1">
    <source>
        <dbReference type="PROSITE" id="PS51857"/>
    </source>
</evidence>
<comment type="caution">
    <text evidence="2">The sequence shown here is derived from an EMBL/GenBank/DDBJ whole genome shotgun (WGS) entry which is preliminary data.</text>
</comment>
<dbReference type="SUPFAM" id="SSF50249">
    <property type="entry name" value="Nucleic acid-binding proteins"/>
    <property type="match status" value="1"/>
</dbReference>
<dbReference type="Pfam" id="PF00313">
    <property type="entry name" value="CSD"/>
    <property type="match status" value="1"/>
</dbReference>
<dbReference type="Gene3D" id="2.40.50.140">
    <property type="entry name" value="Nucleic acid-binding proteins"/>
    <property type="match status" value="1"/>
</dbReference>
<evidence type="ECO:0000313" key="2">
    <source>
        <dbReference type="EMBL" id="NOJ23645.1"/>
    </source>
</evidence>
<sequence>MYGKIMQGTIVEYDAKHGYGLISIKKNSNQKVFFHFRDMSRDEGPPYLMEYVEFDVVNDMNGCMMAVNISPLILRVAC</sequence>
<dbReference type="InterPro" id="IPR012340">
    <property type="entry name" value="NA-bd_OB-fold"/>
</dbReference>
<proteinExistence type="predicted"/>
<dbReference type="Proteomes" id="UP000576645">
    <property type="component" value="Unassembled WGS sequence"/>
</dbReference>
<dbReference type="AlphaFoldDB" id="A0AAP6ZKS9"/>
<dbReference type="PROSITE" id="PS51857">
    <property type="entry name" value="CSD_2"/>
    <property type="match status" value="1"/>
</dbReference>
<protein>
    <submittedName>
        <fullName evidence="2">Cold shock domain-containing protein</fullName>
    </submittedName>
</protein>
<gene>
    <name evidence="2" type="ORF">F0238_12990</name>
</gene>
<dbReference type="EMBL" id="VTXP01000006">
    <property type="protein sequence ID" value="NOJ23645.1"/>
    <property type="molecule type" value="Genomic_DNA"/>
</dbReference>
<accession>A0AAP6ZKS9</accession>
<organism evidence="2 3">
    <name type="scientific">Vibrio coralliilyticus</name>
    <dbReference type="NCBI Taxonomy" id="190893"/>
    <lineage>
        <taxon>Bacteria</taxon>
        <taxon>Pseudomonadati</taxon>
        <taxon>Pseudomonadota</taxon>
        <taxon>Gammaproteobacteria</taxon>
        <taxon>Vibrionales</taxon>
        <taxon>Vibrionaceae</taxon>
        <taxon>Vibrio</taxon>
    </lineage>
</organism>
<reference evidence="2 3" key="1">
    <citation type="submission" date="2019-09" db="EMBL/GenBank/DDBJ databases">
        <title>Draft genome sequencing and comparative genomics of hatchery-associated Vibrios.</title>
        <authorList>
            <person name="Kehlet-Delgado H."/>
            <person name="Mueller R.S."/>
        </authorList>
    </citation>
    <scope>NUCLEOTIDE SEQUENCE [LARGE SCALE GENOMIC DNA]</scope>
    <source>
        <strain evidence="2 3">09-121-3</strain>
    </source>
</reference>
<evidence type="ECO:0000313" key="3">
    <source>
        <dbReference type="Proteomes" id="UP000576645"/>
    </source>
</evidence>
<dbReference type="RefSeq" id="WP_216610470.1">
    <property type="nucleotide sequence ID" value="NZ_VTXP01000006.1"/>
</dbReference>
<dbReference type="GO" id="GO:0003676">
    <property type="term" value="F:nucleic acid binding"/>
    <property type="evidence" value="ECO:0007669"/>
    <property type="project" value="InterPro"/>
</dbReference>
<dbReference type="InterPro" id="IPR002059">
    <property type="entry name" value="CSP_DNA-bd"/>
</dbReference>